<evidence type="ECO:0000313" key="4">
    <source>
        <dbReference type="Proteomes" id="UP000268014"/>
    </source>
</evidence>
<sequence length="114" mass="11931">MSAAATEGPPEAKKFRIDLPTQVVVEPSLCSSESPDGPAAADGQSPAGPSSARSTNGSEISSGSSVEKDDEPEPGMTGNILEMISKSLLGNAFKVSLLVIITMYYYNILLQNRL</sequence>
<proteinExistence type="predicted"/>
<keyword evidence="2" id="KW-0812">Transmembrane</keyword>
<dbReference type="EMBL" id="UZAF01000130">
    <property type="protein sequence ID" value="VDO04821.1"/>
    <property type="molecule type" value="Genomic_DNA"/>
</dbReference>
<feature type="transmembrane region" description="Helical" evidence="2">
    <location>
        <begin position="88"/>
        <end position="106"/>
    </location>
</feature>
<dbReference type="STRING" id="6290.A0A0N4VSG1"/>
<name>A0A0N4VSG1_HAEPC</name>
<feature type="region of interest" description="Disordered" evidence="1">
    <location>
        <begin position="26"/>
        <end position="78"/>
    </location>
</feature>
<protein>
    <submittedName>
        <fullName evidence="5">Ubiquitin conjugating enzyme E2 E1</fullName>
    </submittedName>
</protein>
<evidence type="ECO:0000313" key="3">
    <source>
        <dbReference type="EMBL" id="VDO04821.1"/>
    </source>
</evidence>
<accession>A0A0N4VSG1</accession>
<organism evidence="5">
    <name type="scientific">Haemonchus placei</name>
    <name type="common">Barber's pole worm</name>
    <dbReference type="NCBI Taxonomy" id="6290"/>
    <lineage>
        <taxon>Eukaryota</taxon>
        <taxon>Metazoa</taxon>
        <taxon>Ecdysozoa</taxon>
        <taxon>Nematoda</taxon>
        <taxon>Chromadorea</taxon>
        <taxon>Rhabditida</taxon>
        <taxon>Rhabditina</taxon>
        <taxon>Rhabditomorpha</taxon>
        <taxon>Strongyloidea</taxon>
        <taxon>Trichostrongylidae</taxon>
        <taxon>Haemonchus</taxon>
    </lineage>
</organism>
<dbReference type="OrthoDB" id="10542950at2759"/>
<keyword evidence="2" id="KW-1133">Transmembrane helix</keyword>
<evidence type="ECO:0000313" key="5">
    <source>
        <dbReference type="WBParaSite" id="HPLM_0000022801-mRNA-1"/>
    </source>
</evidence>
<dbReference type="Proteomes" id="UP000268014">
    <property type="component" value="Unassembled WGS sequence"/>
</dbReference>
<reference evidence="5" key="1">
    <citation type="submission" date="2017-02" db="UniProtKB">
        <authorList>
            <consortium name="WormBaseParasite"/>
        </authorList>
    </citation>
    <scope>IDENTIFICATION</scope>
</reference>
<keyword evidence="4" id="KW-1185">Reference proteome</keyword>
<gene>
    <name evidence="3" type="ORF">HPLM_LOCUS229</name>
</gene>
<dbReference type="WBParaSite" id="HPLM_0000022801-mRNA-1">
    <property type="protein sequence ID" value="HPLM_0000022801-mRNA-1"/>
    <property type="gene ID" value="HPLM_0000022801"/>
</dbReference>
<evidence type="ECO:0000256" key="1">
    <source>
        <dbReference type="SAM" id="MobiDB-lite"/>
    </source>
</evidence>
<keyword evidence="2" id="KW-0472">Membrane</keyword>
<reference evidence="3 4" key="2">
    <citation type="submission" date="2018-11" db="EMBL/GenBank/DDBJ databases">
        <authorList>
            <consortium name="Pathogen Informatics"/>
        </authorList>
    </citation>
    <scope>NUCLEOTIDE SEQUENCE [LARGE SCALE GENOMIC DNA]</scope>
    <source>
        <strain evidence="3 4">MHpl1</strain>
    </source>
</reference>
<dbReference type="AlphaFoldDB" id="A0A0N4VSG1"/>
<feature type="compositionally biased region" description="Low complexity" evidence="1">
    <location>
        <begin position="54"/>
        <end position="65"/>
    </location>
</feature>
<evidence type="ECO:0000256" key="2">
    <source>
        <dbReference type="SAM" id="Phobius"/>
    </source>
</evidence>